<evidence type="ECO:0000313" key="2">
    <source>
        <dbReference type="Proteomes" id="UP000008555"/>
    </source>
</evidence>
<reference evidence="1 2" key="1">
    <citation type="journal article" date="2009" name="Infect. Immun.">
        <title>Comparative genomics reveal extensive transposon-mediated genomic plasticity and diversity among potential effector proteins within the genus Coxiella.</title>
        <authorList>
            <person name="Beare P.A."/>
            <person name="Unsworth N."/>
            <person name="Andoh M."/>
            <person name="Voth D.E."/>
            <person name="Omsland A."/>
            <person name="Gilk S.D."/>
            <person name="Williams K.P."/>
            <person name="Sobral B.W."/>
            <person name="Kupko J.J.III."/>
            <person name="Porcella S.F."/>
            <person name="Samuel J.E."/>
            <person name="Heinzen R.A."/>
        </authorList>
    </citation>
    <scope>NUCLEOTIDE SEQUENCE [LARGE SCALE GENOMIC DNA]</scope>
    <source>
        <strain evidence="1 2">Dugway 5J108-111</strain>
    </source>
</reference>
<dbReference type="HOGENOM" id="CLU_217151_0_0_6"/>
<dbReference type="Proteomes" id="UP000008555">
    <property type="component" value="Chromosome"/>
</dbReference>
<protein>
    <submittedName>
        <fullName evidence="1">Uncharacterized protein</fullName>
    </submittedName>
</protein>
<sequence length="47" mass="5046">MMRHQIIYCGCPSTMDGFTVLRTIAGNNALPSPAFLYGAGRATQGKK</sequence>
<gene>
    <name evidence="1" type="ordered locus">CBUD_0978</name>
</gene>
<dbReference type="AlphaFoldDB" id="A9KG17"/>
<organism evidence="1 2">
    <name type="scientific">Coxiella burnetii (strain Dugway 5J108-111)</name>
    <dbReference type="NCBI Taxonomy" id="434922"/>
    <lineage>
        <taxon>Bacteria</taxon>
        <taxon>Pseudomonadati</taxon>
        <taxon>Pseudomonadota</taxon>
        <taxon>Gammaproteobacteria</taxon>
        <taxon>Legionellales</taxon>
        <taxon>Coxiellaceae</taxon>
        <taxon>Coxiella</taxon>
    </lineage>
</organism>
<proteinExistence type="predicted"/>
<accession>A9KG17</accession>
<dbReference type="EMBL" id="CP000733">
    <property type="protein sequence ID" value="ABS77978.2"/>
    <property type="molecule type" value="Genomic_DNA"/>
</dbReference>
<evidence type="ECO:0000313" key="1">
    <source>
        <dbReference type="EMBL" id="ABS77978.2"/>
    </source>
</evidence>
<dbReference type="KEGG" id="cbd:CBUD_0978"/>
<dbReference type="RefSeq" id="WP_010957883.1">
    <property type="nucleotide sequence ID" value="NC_009727.1"/>
</dbReference>
<name>A9KG17_COXBN</name>